<keyword evidence="9" id="KW-0732">Signal</keyword>
<dbReference type="EMBL" id="MN652898">
    <property type="protein sequence ID" value="QHA79778.1"/>
    <property type="molecule type" value="mRNA"/>
</dbReference>
<evidence type="ECO:0000256" key="8">
    <source>
        <dbReference type="RuleBase" id="RU004328"/>
    </source>
</evidence>
<feature type="active site" evidence="7">
    <location>
        <position position="122"/>
    </location>
</feature>
<dbReference type="Pfam" id="PF00445">
    <property type="entry name" value="Ribonuclease_T2"/>
    <property type="match status" value="1"/>
</dbReference>
<accession>A0A6B9KL42</accession>
<evidence type="ECO:0000256" key="9">
    <source>
        <dbReference type="SAM" id="SignalP"/>
    </source>
</evidence>
<dbReference type="AlphaFoldDB" id="A0A6B9KL42"/>
<dbReference type="GO" id="GO:0003723">
    <property type="term" value="F:RNA binding"/>
    <property type="evidence" value="ECO:0007669"/>
    <property type="project" value="InterPro"/>
</dbReference>
<dbReference type="InterPro" id="IPR033697">
    <property type="entry name" value="Ribonuclease_T2_eukaryotic"/>
</dbReference>
<feature type="chain" id="PRO_5036172494" evidence="9">
    <location>
        <begin position="22"/>
        <end position="232"/>
    </location>
</feature>
<evidence type="ECO:0000256" key="1">
    <source>
        <dbReference type="ARBA" id="ARBA00007469"/>
    </source>
</evidence>
<dbReference type="SMR" id="A0A6B9KL42"/>
<dbReference type="EMBL" id="LC575208">
    <property type="protein sequence ID" value="BCK86175.1"/>
    <property type="molecule type" value="Genomic_DNA"/>
</dbReference>
<gene>
    <name evidence="10" type="primary">S-RNase</name>
    <name evidence="10" type="synonym">RNASET2</name>
</gene>
<evidence type="ECO:0000313" key="11">
    <source>
        <dbReference type="EMBL" id="QHA79778.1"/>
    </source>
</evidence>
<sequence length="232" mass="26476">MKATNLFRFALLAINVIYGTAQNSSQLFDHYWLVQVWPHGYCLERDCARRSDIFILHGLWPVTAGGKTLEGDKINKTTHNKILKSLKRDKSLEADLMKYWLSLSTVNKNYIAGFWIHEWEKHGSSRKGMDPLDYFQRAVELAKTTDLRNTLAEKGVLPNGASYPKFNYMKAIMAKTGHLPMLRCVKKDGYNHLKEVIICVGVQANNFRSCNYGVGSPRCKGDNIKFPEPTDE</sequence>
<organism evidence="11">
    <name type="scientific">Citrus maxima</name>
    <name type="common">Pomelo</name>
    <name type="synonym">Citrus grandis</name>
    <dbReference type="NCBI Taxonomy" id="37334"/>
    <lineage>
        <taxon>Eukaryota</taxon>
        <taxon>Viridiplantae</taxon>
        <taxon>Streptophyta</taxon>
        <taxon>Embryophyta</taxon>
        <taxon>Tracheophyta</taxon>
        <taxon>Spermatophyta</taxon>
        <taxon>Magnoliopsida</taxon>
        <taxon>eudicotyledons</taxon>
        <taxon>Gunneridae</taxon>
        <taxon>Pentapetalae</taxon>
        <taxon>rosids</taxon>
        <taxon>malvids</taxon>
        <taxon>Sapindales</taxon>
        <taxon>Rutaceae</taxon>
        <taxon>Aurantioideae</taxon>
        <taxon>Citrus</taxon>
    </lineage>
</organism>
<evidence type="ECO:0000256" key="4">
    <source>
        <dbReference type="ARBA" id="ARBA00022801"/>
    </source>
</evidence>
<reference evidence="10" key="2">
    <citation type="submission" date="2020-08" db="EMBL/GenBank/DDBJ databases">
        <title>Association of T2/S-RNase with self-incompatibility of Japanese citrus accessions.</title>
        <authorList>
            <person name="Honsho C."/>
            <person name="Ushijima K."/>
            <person name="Anraku M."/>
            <person name="Ishimura S."/>
            <person name="Yu Q."/>
            <person name="Gmitter F.G."/>
            <person name="Tetsumura T."/>
        </authorList>
    </citation>
    <scope>NUCLEOTIDE SEQUENCE</scope>
    <source>
        <strain evidence="10">BAN25161</strain>
        <tissue evidence="10">Leaves</tissue>
    </source>
</reference>
<dbReference type="Gene3D" id="3.90.730.10">
    <property type="entry name" value="Ribonuclease T2-like"/>
    <property type="match status" value="1"/>
</dbReference>
<keyword evidence="6" id="KW-0456">Lyase</keyword>
<keyword evidence="4" id="KW-0378">Hydrolase</keyword>
<protein>
    <submittedName>
        <fullName evidence="11">S2-ribonuclease</fullName>
    </submittedName>
</protein>
<dbReference type="CDD" id="cd01061">
    <property type="entry name" value="RNase_T2_euk"/>
    <property type="match status" value="1"/>
</dbReference>
<keyword evidence="3" id="KW-0255">Endonuclease</keyword>
<proteinExistence type="evidence at transcript level"/>
<keyword evidence="2" id="KW-0540">Nuclease</keyword>
<comment type="similarity">
    <text evidence="1 8">Belongs to the RNase T2 family.</text>
</comment>
<feature type="signal peptide" evidence="9">
    <location>
        <begin position="1"/>
        <end position="21"/>
    </location>
</feature>
<evidence type="ECO:0000256" key="5">
    <source>
        <dbReference type="ARBA" id="ARBA00023157"/>
    </source>
</evidence>
<name>A0A6B9KL42_CITMA</name>
<dbReference type="GO" id="GO:0005576">
    <property type="term" value="C:extracellular region"/>
    <property type="evidence" value="ECO:0007669"/>
    <property type="project" value="TreeGrafter"/>
</dbReference>
<evidence type="ECO:0000256" key="6">
    <source>
        <dbReference type="ARBA" id="ARBA00023239"/>
    </source>
</evidence>
<evidence type="ECO:0000313" key="10">
    <source>
        <dbReference type="EMBL" id="BCK86175.1"/>
    </source>
</evidence>
<dbReference type="PANTHER" id="PTHR11240">
    <property type="entry name" value="RIBONUCLEASE T2"/>
    <property type="match status" value="1"/>
</dbReference>
<evidence type="ECO:0000256" key="2">
    <source>
        <dbReference type="ARBA" id="ARBA00022722"/>
    </source>
</evidence>
<dbReference type="PANTHER" id="PTHR11240:SF75">
    <property type="entry name" value="RIBONUCLEASE 3"/>
    <property type="match status" value="1"/>
</dbReference>
<reference evidence="11" key="1">
    <citation type="submission" date="2019-11" db="EMBL/GenBank/DDBJ databases">
        <title>Citrus has S-RNase-based self-incompatibility: evolution of self-compatibility by a mutant Sm-RNase.</title>
        <authorList>
            <person name="Mei L."/>
        </authorList>
    </citation>
    <scope>NUCLEOTIDE SEQUENCE</scope>
</reference>
<keyword evidence="5" id="KW-1015">Disulfide bond</keyword>
<dbReference type="InterPro" id="IPR036430">
    <property type="entry name" value="RNase_T2-like_sf"/>
</dbReference>
<dbReference type="GO" id="GO:0006401">
    <property type="term" value="P:RNA catabolic process"/>
    <property type="evidence" value="ECO:0007669"/>
    <property type="project" value="TreeGrafter"/>
</dbReference>
<feature type="active site" evidence="7">
    <location>
        <position position="118"/>
    </location>
</feature>
<dbReference type="InterPro" id="IPR001568">
    <property type="entry name" value="RNase_T2-like"/>
</dbReference>
<feature type="active site" evidence="7">
    <location>
        <position position="57"/>
    </location>
</feature>
<evidence type="ECO:0000256" key="3">
    <source>
        <dbReference type="ARBA" id="ARBA00022759"/>
    </source>
</evidence>
<dbReference type="GO" id="GO:0016787">
    <property type="term" value="F:hydrolase activity"/>
    <property type="evidence" value="ECO:0007669"/>
    <property type="project" value="UniProtKB-KW"/>
</dbReference>
<dbReference type="SUPFAM" id="SSF55895">
    <property type="entry name" value="Ribonuclease Rh-like"/>
    <property type="match status" value="1"/>
</dbReference>
<dbReference type="GO" id="GO:0033897">
    <property type="term" value="F:ribonuclease T2 activity"/>
    <property type="evidence" value="ECO:0007669"/>
    <property type="project" value="InterPro"/>
</dbReference>
<evidence type="ECO:0000256" key="7">
    <source>
        <dbReference type="PIRSR" id="PIRSR633697-1"/>
    </source>
</evidence>